<dbReference type="AlphaFoldDB" id="A0A7C6A9E2"/>
<dbReference type="SUPFAM" id="SSF48371">
    <property type="entry name" value="ARM repeat"/>
    <property type="match status" value="1"/>
</dbReference>
<proteinExistence type="predicted"/>
<organism evidence="1">
    <name type="scientific">candidate division WOR-3 bacterium</name>
    <dbReference type="NCBI Taxonomy" id="2052148"/>
    <lineage>
        <taxon>Bacteria</taxon>
        <taxon>Bacteria division WOR-3</taxon>
    </lineage>
</organism>
<sequence>MGGYGKGELTLAFFTYDWQIIELPNPNDNKLLIEYMERALNFPDYDVRLGAAHWLIKKNKRKYTESVFKVASEIILNRDALVKKLGEYGPSAVLQEAIWVLELIGDKASKDMIKKLVNDEDKFVANAAREALKELGEER</sequence>
<gene>
    <name evidence="1" type="ORF">ENW73_06130</name>
</gene>
<evidence type="ECO:0000313" key="1">
    <source>
        <dbReference type="EMBL" id="HHS52425.1"/>
    </source>
</evidence>
<reference evidence="1" key="1">
    <citation type="journal article" date="2020" name="mSystems">
        <title>Genome- and Community-Level Interaction Insights into Carbon Utilization and Element Cycling Functions of Hydrothermarchaeota in Hydrothermal Sediment.</title>
        <authorList>
            <person name="Zhou Z."/>
            <person name="Liu Y."/>
            <person name="Xu W."/>
            <person name="Pan J."/>
            <person name="Luo Z.H."/>
            <person name="Li M."/>
        </authorList>
    </citation>
    <scope>NUCLEOTIDE SEQUENCE [LARGE SCALE GENOMIC DNA]</scope>
    <source>
        <strain evidence="1">SpSt-876</strain>
    </source>
</reference>
<comment type="caution">
    <text evidence="1">The sequence shown here is derived from an EMBL/GenBank/DDBJ whole genome shotgun (WGS) entry which is preliminary data.</text>
</comment>
<dbReference type="InterPro" id="IPR016024">
    <property type="entry name" value="ARM-type_fold"/>
</dbReference>
<dbReference type="Pfam" id="PF13646">
    <property type="entry name" value="HEAT_2"/>
    <property type="match status" value="1"/>
</dbReference>
<protein>
    <submittedName>
        <fullName evidence="1">HEAT repeat domain-containing protein</fullName>
    </submittedName>
</protein>
<accession>A0A7C6A9E2</accession>
<dbReference type="InterPro" id="IPR011989">
    <property type="entry name" value="ARM-like"/>
</dbReference>
<dbReference type="EMBL" id="DTLI01000145">
    <property type="protein sequence ID" value="HHS52425.1"/>
    <property type="molecule type" value="Genomic_DNA"/>
</dbReference>
<dbReference type="Gene3D" id="1.25.10.10">
    <property type="entry name" value="Leucine-rich Repeat Variant"/>
    <property type="match status" value="1"/>
</dbReference>
<name>A0A7C6A9E2_UNCW3</name>